<dbReference type="Gramene" id="PGSC0003DMT400048994">
    <property type="protein sequence ID" value="PGSC0003DMT400048994"/>
    <property type="gene ID" value="PGSC0003DMG400019038"/>
</dbReference>
<keyword evidence="2" id="KW-0472">Membrane</keyword>
<keyword evidence="5" id="KW-1185">Reference proteome</keyword>
<reference evidence="5" key="1">
    <citation type="journal article" date="2011" name="Nature">
        <title>Genome sequence and analysis of the tuber crop potato.</title>
        <authorList>
            <consortium name="The Potato Genome Sequencing Consortium"/>
        </authorList>
    </citation>
    <scope>NUCLEOTIDE SEQUENCE [LARGE SCALE GENOMIC DNA]</scope>
    <source>
        <strain evidence="5">cv. DM1-3 516 R44</strain>
    </source>
</reference>
<evidence type="ECO:0000313" key="5">
    <source>
        <dbReference type="Proteomes" id="UP000011115"/>
    </source>
</evidence>
<dbReference type="PaxDb" id="4113-PGSC0003DMT400048994"/>
<feature type="transmembrane region" description="Helical" evidence="2">
    <location>
        <begin position="65"/>
        <end position="83"/>
    </location>
</feature>
<evidence type="ECO:0000313" key="4">
    <source>
        <dbReference type="EnsemblPlants" id="PGSC0003DMT400048994"/>
    </source>
</evidence>
<name>M1BN45_SOLTU</name>
<dbReference type="Proteomes" id="UP000011115">
    <property type="component" value="Unassembled WGS sequence"/>
</dbReference>
<evidence type="ECO:0000256" key="1">
    <source>
        <dbReference type="SAM" id="MobiDB-lite"/>
    </source>
</evidence>
<keyword evidence="2" id="KW-0812">Transmembrane</keyword>
<dbReference type="AlphaFoldDB" id="M1BN45"/>
<feature type="compositionally biased region" description="Basic and acidic residues" evidence="1">
    <location>
        <begin position="161"/>
        <end position="188"/>
    </location>
</feature>
<dbReference type="InParanoid" id="M1BN45"/>
<dbReference type="PANTHER" id="PTHR33220:SF5">
    <property type="entry name" value="RRNA INTRON-ENCODED HOMING ENDONUCLEASE"/>
    <property type="match status" value="1"/>
</dbReference>
<reference evidence="4" key="2">
    <citation type="submission" date="2015-06" db="UniProtKB">
        <authorList>
            <consortium name="EnsemblPlants"/>
        </authorList>
    </citation>
    <scope>IDENTIFICATION</scope>
    <source>
        <strain evidence="4">DM1-3 516 R44</strain>
    </source>
</reference>
<organism evidence="4 5">
    <name type="scientific">Solanum tuberosum</name>
    <name type="common">Potato</name>
    <dbReference type="NCBI Taxonomy" id="4113"/>
    <lineage>
        <taxon>Eukaryota</taxon>
        <taxon>Viridiplantae</taxon>
        <taxon>Streptophyta</taxon>
        <taxon>Embryophyta</taxon>
        <taxon>Tracheophyta</taxon>
        <taxon>Spermatophyta</taxon>
        <taxon>Magnoliopsida</taxon>
        <taxon>eudicotyledons</taxon>
        <taxon>Gunneridae</taxon>
        <taxon>Pentapetalae</taxon>
        <taxon>asterids</taxon>
        <taxon>lamiids</taxon>
        <taxon>Solanales</taxon>
        <taxon>Solanaceae</taxon>
        <taxon>Solanoideae</taxon>
        <taxon>Solaneae</taxon>
        <taxon>Solanum</taxon>
    </lineage>
</organism>
<proteinExistence type="predicted"/>
<dbReference type="PANTHER" id="PTHR33220">
    <property type="entry name" value="BNAA09G04420D PROTEIN"/>
    <property type="match status" value="1"/>
</dbReference>
<sequence length="284" mass="31764">MPTRDRWMFLLGLRLHLMRNQSIWVPGGVWLQGSNLKELTEGHHQEWSLRINLTELFLDSMGGGAWPFLVGGMICLIIAIVGLQRGIPSNCGSSARVDYVPALCSYRLNDPIRCSDHSDVGGLLPTTSREVHRTLSFRGRRSRNKISVGEPAEGILSKPAKQNDPRTRFKHLGETRSRRGPSRPEQRAEGRVLLFKHKPVSAMDILALTSMKNILICDTWCELYNPVNHRVFERKLRPKPLGRGYVCLGVTHRVTSRTPQGMARVGSCPPGLPERAAGLNVSPH</sequence>
<accession>M1BN45</accession>
<dbReference type="eggNOG" id="ENOG502S4NT">
    <property type="taxonomic scope" value="Eukaryota"/>
</dbReference>
<keyword evidence="3" id="KW-0732">Signal</keyword>
<feature type="region of interest" description="Disordered" evidence="1">
    <location>
        <begin position="150"/>
        <end position="188"/>
    </location>
</feature>
<dbReference type="EnsemblPlants" id="PGSC0003DMT400048994">
    <property type="protein sequence ID" value="PGSC0003DMT400048994"/>
    <property type="gene ID" value="PGSC0003DMG400019038"/>
</dbReference>
<keyword evidence="2" id="KW-1133">Transmembrane helix</keyword>
<evidence type="ECO:0000256" key="2">
    <source>
        <dbReference type="SAM" id="Phobius"/>
    </source>
</evidence>
<protein>
    <submittedName>
        <fullName evidence="4">rRNA intron-encoded homing endonuclease</fullName>
    </submittedName>
</protein>
<feature type="chain" id="PRO_5004012577" evidence="3">
    <location>
        <begin position="23"/>
        <end position="284"/>
    </location>
</feature>
<dbReference type="HOGENOM" id="CLU_981426_0_0_1"/>
<feature type="signal peptide" evidence="3">
    <location>
        <begin position="1"/>
        <end position="22"/>
    </location>
</feature>
<dbReference type="OMA" id="GRDNPAN"/>
<evidence type="ECO:0000256" key="3">
    <source>
        <dbReference type="SAM" id="SignalP"/>
    </source>
</evidence>